<evidence type="ECO:0000313" key="1">
    <source>
        <dbReference type="EMBL" id="MBV6342487.1"/>
    </source>
</evidence>
<sequence>MPRPPVKSISVKSFKGLVNRRSAERLELGDLTEAVNVVIDDTGQVRRRRGYKRLLSGAGIHSIGGGPECILYRHGTGLYRFDMASCTGSLLRNGIATLHRMWYLPLLDRVYYSDGAVTGCVQNGLDRTWGLAPPSGVFVGSTSGNLKYGRYHVCLTYQAVGGQVSGSCPPVHIDVDAGGGVVITYPASTDPRVNGINIWLTTPNGSTLFHVATVSNVAGIFVYRGSATELYRNLATANCYPPPPGQLLEFYRGRVYIASGNVVYYSLPNSYELFRIGSDYLPFESDVTMLAAVDDGLYIATASTVYFLQGNEPPMMVLSMDKGGAVYGTQSVAEASRVFDGQMQGRCVFWRGREGICAGFAGGVIRNVTQTRYAFAAADVGAGIANQADGVYQYVVTVQGAHGQSGQYNHAAWGKNTAPMVTVSGG</sequence>
<name>A0ABS6S1H3_9BACT</name>
<gene>
    <name evidence="1" type="ORF">HWQ67_12920</name>
</gene>
<dbReference type="EMBL" id="JABXWD010000265">
    <property type="protein sequence ID" value="MBV6342487.1"/>
    <property type="molecule type" value="Genomic_DNA"/>
</dbReference>
<keyword evidence="2" id="KW-1185">Reference proteome</keyword>
<dbReference type="Proteomes" id="UP001196980">
    <property type="component" value="Unassembled WGS sequence"/>
</dbReference>
<reference evidence="1 2" key="1">
    <citation type="journal article" date="2020" name="J Geophys Res Biogeosci">
        <title>Magnetotaxis as an Adaptation to Enable Bacterial Shuttling of Microbial Sulfur and Sulfur Cycling Across Aquatic Oxic#Anoxic Interfaces.</title>
        <authorList>
            <person name="Li J."/>
            <person name="Liu P."/>
            <person name="Wang J."/>
            <person name="Roberts A.P."/>
            <person name="Pan Y."/>
        </authorList>
    </citation>
    <scope>NUCLEOTIDE SEQUENCE [LARGE SCALE GENOMIC DNA]</scope>
    <source>
        <strain evidence="1 2">MYR-1_YQ</strain>
    </source>
</reference>
<proteinExistence type="predicted"/>
<accession>A0ABS6S1H3</accession>
<evidence type="ECO:0000313" key="2">
    <source>
        <dbReference type="Proteomes" id="UP001196980"/>
    </source>
</evidence>
<comment type="caution">
    <text evidence="1">The sequence shown here is derived from an EMBL/GenBank/DDBJ whole genome shotgun (WGS) entry which is preliminary data.</text>
</comment>
<protein>
    <submittedName>
        <fullName evidence="1">Uncharacterized protein</fullName>
    </submittedName>
</protein>
<organism evidence="1 2">
    <name type="scientific">Candidatus Magnetobacterium casense</name>
    <dbReference type="NCBI Taxonomy" id="1455061"/>
    <lineage>
        <taxon>Bacteria</taxon>
        <taxon>Pseudomonadati</taxon>
        <taxon>Nitrospirota</taxon>
        <taxon>Thermodesulfovibrionia</taxon>
        <taxon>Thermodesulfovibrionales</taxon>
        <taxon>Candidatus Magnetobacteriaceae</taxon>
        <taxon>Candidatus Magnetobacterium</taxon>
    </lineage>
</organism>
<dbReference type="RefSeq" id="WP_218253105.1">
    <property type="nucleotide sequence ID" value="NZ_JABXWD010000265.1"/>
</dbReference>